<gene>
    <name evidence="2" type="ORF">DSM106972_095500</name>
</gene>
<accession>A0A433UIW6</accession>
<dbReference type="EMBL" id="RSCL01000055">
    <property type="protein sequence ID" value="RUS93791.1"/>
    <property type="molecule type" value="Genomic_DNA"/>
</dbReference>
<evidence type="ECO:0000313" key="3">
    <source>
        <dbReference type="Proteomes" id="UP000271624"/>
    </source>
</evidence>
<proteinExistence type="predicted"/>
<dbReference type="Proteomes" id="UP000271624">
    <property type="component" value="Unassembled WGS sequence"/>
</dbReference>
<evidence type="ECO:0000256" key="1">
    <source>
        <dbReference type="SAM" id="MobiDB-lite"/>
    </source>
</evidence>
<dbReference type="InterPro" id="IPR036390">
    <property type="entry name" value="WH_DNA-bd_sf"/>
</dbReference>
<dbReference type="RefSeq" id="WP_127087462.1">
    <property type="nucleotide sequence ID" value="NZ_RSCL01000055.1"/>
</dbReference>
<evidence type="ECO:0000313" key="2">
    <source>
        <dbReference type="EMBL" id="RUS93791.1"/>
    </source>
</evidence>
<sequence>MSDKIQGKFYPLQNEEVIKIFTELTKSQASVLLYIRTLDPYGNGINIRASQIANSLKISRNAVYEAIRVLGEKDYLVIEDVEYTMRLHHKGILSNLNCDTCQSDTHVSSEDDADIPGLQQPSGDDASNSQMKSVTSGLKSAPETPAVKETQAPKNNKTYKDFEDSLSVEERESFLEFGLKMASDLPKPPQLPKKWIAKNWEEVRDKWLLSCNKPSTTQTNKWENHPSRVEWLNEINQLGAVTFMCDEDGDVDSERKEFFEWAEKANLIE</sequence>
<dbReference type="InterPro" id="IPR036388">
    <property type="entry name" value="WH-like_DNA-bd_sf"/>
</dbReference>
<feature type="region of interest" description="Disordered" evidence="1">
    <location>
        <begin position="103"/>
        <end position="163"/>
    </location>
</feature>
<keyword evidence="3" id="KW-1185">Reference proteome</keyword>
<name>A0A433UIW6_9CYAN</name>
<dbReference type="SUPFAM" id="SSF46785">
    <property type="entry name" value="Winged helix' DNA-binding domain"/>
    <property type="match status" value="1"/>
</dbReference>
<feature type="compositionally biased region" description="Polar residues" evidence="1">
    <location>
        <begin position="119"/>
        <end position="138"/>
    </location>
</feature>
<dbReference type="OrthoDB" id="508414at2"/>
<dbReference type="Gene3D" id="1.10.10.10">
    <property type="entry name" value="Winged helix-like DNA-binding domain superfamily/Winged helix DNA-binding domain"/>
    <property type="match status" value="1"/>
</dbReference>
<reference evidence="2" key="2">
    <citation type="journal article" date="2019" name="Genome Biol. Evol.">
        <title>Day and night: Metabolic profiles and evolutionary relationships of six axenic non-marine cyanobacteria.</title>
        <authorList>
            <person name="Will S.E."/>
            <person name="Henke P."/>
            <person name="Boedeker C."/>
            <person name="Huang S."/>
            <person name="Brinkmann H."/>
            <person name="Rohde M."/>
            <person name="Jarek M."/>
            <person name="Friedl T."/>
            <person name="Seufert S."/>
            <person name="Schumacher M."/>
            <person name="Overmann J."/>
            <person name="Neumann-Schaal M."/>
            <person name="Petersen J."/>
        </authorList>
    </citation>
    <scope>NUCLEOTIDE SEQUENCE [LARGE SCALE GENOMIC DNA]</scope>
    <source>
        <strain evidence="2">PCC 7102</strain>
    </source>
</reference>
<reference evidence="2" key="1">
    <citation type="submission" date="2018-12" db="EMBL/GenBank/DDBJ databases">
        <authorList>
            <person name="Will S."/>
            <person name="Neumann-Schaal M."/>
            <person name="Henke P."/>
        </authorList>
    </citation>
    <scope>NUCLEOTIDE SEQUENCE</scope>
    <source>
        <strain evidence="2">PCC 7102</strain>
    </source>
</reference>
<comment type="caution">
    <text evidence="2">The sequence shown here is derived from an EMBL/GenBank/DDBJ whole genome shotgun (WGS) entry which is preliminary data.</text>
</comment>
<protein>
    <submittedName>
        <fullName evidence="2">Uncharacterized protein</fullName>
    </submittedName>
</protein>
<dbReference type="AlphaFoldDB" id="A0A433UIW6"/>
<organism evidence="2 3">
    <name type="scientific">Dulcicalothrix desertica PCC 7102</name>
    <dbReference type="NCBI Taxonomy" id="232991"/>
    <lineage>
        <taxon>Bacteria</taxon>
        <taxon>Bacillati</taxon>
        <taxon>Cyanobacteriota</taxon>
        <taxon>Cyanophyceae</taxon>
        <taxon>Nostocales</taxon>
        <taxon>Calotrichaceae</taxon>
        <taxon>Dulcicalothrix</taxon>
    </lineage>
</organism>